<dbReference type="Proteomes" id="UP000199512">
    <property type="component" value="Unassembled WGS sequence"/>
</dbReference>
<organism evidence="2 3">
    <name type="scientific">Peptostreptococcus russellii</name>
    <dbReference type="NCBI Taxonomy" id="215200"/>
    <lineage>
        <taxon>Bacteria</taxon>
        <taxon>Bacillati</taxon>
        <taxon>Bacillota</taxon>
        <taxon>Clostridia</taxon>
        <taxon>Peptostreptococcales</taxon>
        <taxon>Peptostreptococcaceae</taxon>
        <taxon>Peptostreptococcus</taxon>
    </lineage>
</organism>
<reference evidence="2 3" key="1">
    <citation type="submission" date="2016-10" db="EMBL/GenBank/DDBJ databases">
        <authorList>
            <person name="de Groot N.N."/>
        </authorList>
    </citation>
    <scope>NUCLEOTIDE SEQUENCE [LARGE SCALE GENOMIC DNA]</scope>
    <source>
        <strain evidence="2 3">Calf135</strain>
    </source>
</reference>
<dbReference type="RefSeq" id="WP_091976261.1">
    <property type="nucleotide sequence ID" value="NZ_FODF01000048.1"/>
</dbReference>
<accession>A0A1H8KVY1</accession>
<name>A0A1H8KVY1_9FIRM</name>
<feature type="domain" description="KTSC" evidence="1">
    <location>
        <begin position="8"/>
        <end position="59"/>
    </location>
</feature>
<dbReference type="OrthoDB" id="8450910at2"/>
<proteinExistence type="predicted"/>
<keyword evidence="3" id="KW-1185">Reference proteome</keyword>
<protein>
    <submittedName>
        <fullName evidence="2">KTSC domain-containing protein</fullName>
    </submittedName>
</protein>
<dbReference type="Pfam" id="PF13619">
    <property type="entry name" value="KTSC"/>
    <property type="match status" value="1"/>
</dbReference>
<gene>
    <name evidence="2" type="ORF">SAMN05216454_1487</name>
</gene>
<dbReference type="AlphaFoldDB" id="A0A1H8KVY1"/>
<dbReference type="EMBL" id="FODF01000048">
    <property type="protein sequence ID" value="SEN97043.1"/>
    <property type="molecule type" value="Genomic_DNA"/>
</dbReference>
<sequence length="67" mass="7809">MIRAPVLSSRMKSVGWKDNVMEIEFNDGAIYQYYDVSKSDYIDFINSPSLGSALHRFDKIHSYKIIF</sequence>
<evidence type="ECO:0000313" key="2">
    <source>
        <dbReference type="EMBL" id="SEN97043.1"/>
    </source>
</evidence>
<dbReference type="STRING" id="215200.SAMN05216454_1487"/>
<evidence type="ECO:0000259" key="1">
    <source>
        <dbReference type="Pfam" id="PF13619"/>
    </source>
</evidence>
<dbReference type="InterPro" id="IPR025309">
    <property type="entry name" value="KTSC_dom"/>
</dbReference>
<evidence type="ECO:0000313" key="3">
    <source>
        <dbReference type="Proteomes" id="UP000199512"/>
    </source>
</evidence>